<gene>
    <name evidence="1" type="ORF">S01H4_00846</name>
</gene>
<dbReference type="SUPFAM" id="SSF51735">
    <property type="entry name" value="NAD(P)-binding Rossmann-fold domains"/>
    <property type="match status" value="1"/>
</dbReference>
<dbReference type="Gene3D" id="3.40.50.720">
    <property type="entry name" value="NAD(P)-binding Rossmann-like Domain"/>
    <property type="match status" value="1"/>
</dbReference>
<comment type="caution">
    <text evidence="1">The sequence shown here is derived from an EMBL/GenBank/DDBJ whole genome shotgun (WGS) entry which is preliminary data.</text>
</comment>
<dbReference type="CDD" id="cd05233">
    <property type="entry name" value="SDR_c"/>
    <property type="match status" value="1"/>
</dbReference>
<dbReference type="PRINTS" id="PR00081">
    <property type="entry name" value="GDHRDH"/>
</dbReference>
<reference evidence="1" key="1">
    <citation type="journal article" date="2014" name="Front. Microbiol.">
        <title>High frequency of phylogenetically diverse reductive dehalogenase-homologous genes in deep subseafloor sedimentary metagenomes.</title>
        <authorList>
            <person name="Kawai M."/>
            <person name="Futagami T."/>
            <person name="Toyoda A."/>
            <person name="Takaki Y."/>
            <person name="Nishi S."/>
            <person name="Hori S."/>
            <person name="Arai W."/>
            <person name="Tsubouchi T."/>
            <person name="Morono Y."/>
            <person name="Uchiyama I."/>
            <person name="Ito T."/>
            <person name="Fujiyama A."/>
            <person name="Inagaki F."/>
            <person name="Takami H."/>
        </authorList>
    </citation>
    <scope>NUCLEOTIDE SEQUENCE</scope>
    <source>
        <strain evidence="1">Expedition CK06-06</strain>
    </source>
</reference>
<dbReference type="GO" id="GO:0010304">
    <property type="term" value="P:PSII associated light-harvesting complex II catabolic process"/>
    <property type="evidence" value="ECO:0007669"/>
    <property type="project" value="TreeGrafter"/>
</dbReference>
<dbReference type="InterPro" id="IPR002347">
    <property type="entry name" value="SDR_fam"/>
</dbReference>
<sequence length="266" mass="29681">MKLKDKVVVITGSTRGIGRAIARLCAQQGARIVICSRKESAVKETCETFQKENFKVSGIKTDVAVTADLIKLFKHSLETWGKIDIWINNAGLSAGMRFFDELSEEEVKEIVDVNITGTMQASRIIIPYFIKQEKGILINMGGLGSRGEKSPHLTAYAVTKAAVTSFTKNLAEEYKEHPISIHMIIPGMVKTDFYNNIKVSPKLTKDFQNLPYALEAFSVSSEEVGKLCVEICCSGTRKSHRKNLFTVTRKKVDERDCIDDLVSIIR</sequence>
<organism evidence="1">
    <name type="scientific">marine sediment metagenome</name>
    <dbReference type="NCBI Taxonomy" id="412755"/>
    <lineage>
        <taxon>unclassified sequences</taxon>
        <taxon>metagenomes</taxon>
        <taxon>ecological metagenomes</taxon>
    </lineage>
</organism>
<accession>X1A5C1</accession>
<dbReference type="PROSITE" id="PS00061">
    <property type="entry name" value="ADH_SHORT"/>
    <property type="match status" value="1"/>
</dbReference>
<dbReference type="InterPro" id="IPR052625">
    <property type="entry name" value="Chl_b_Red"/>
</dbReference>
<dbReference type="PRINTS" id="PR00080">
    <property type="entry name" value="SDRFAMILY"/>
</dbReference>
<protein>
    <submittedName>
        <fullName evidence="1">Uncharacterized protein</fullName>
    </submittedName>
</protein>
<dbReference type="GO" id="GO:0034256">
    <property type="term" value="F:chlorophyll(ide) b reductase activity"/>
    <property type="evidence" value="ECO:0007669"/>
    <property type="project" value="TreeGrafter"/>
</dbReference>
<evidence type="ECO:0000313" key="1">
    <source>
        <dbReference type="EMBL" id="GAG65387.1"/>
    </source>
</evidence>
<dbReference type="EMBL" id="BART01000132">
    <property type="protein sequence ID" value="GAG65387.1"/>
    <property type="molecule type" value="Genomic_DNA"/>
</dbReference>
<dbReference type="Pfam" id="PF00106">
    <property type="entry name" value="adh_short"/>
    <property type="match status" value="1"/>
</dbReference>
<dbReference type="InterPro" id="IPR020904">
    <property type="entry name" value="Sc_DH/Rdtase_CS"/>
</dbReference>
<dbReference type="AlphaFoldDB" id="X1A5C1"/>
<dbReference type="PANTHER" id="PTHR24314:SF21">
    <property type="entry name" value="CHLOROPHYLL(IDE) B REDUCTASE NYC1, CHLOROPLASTIC-RELATED"/>
    <property type="match status" value="1"/>
</dbReference>
<proteinExistence type="predicted"/>
<name>X1A5C1_9ZZZZ</name>
<dbReference type="GO" id="GO:0015996">
    <property type="term" value="P:chlorophyll catabolic process"/>
    <property type="evidence" value="ECO:0007669"/>
    <property type="project" value="TreeGrafter"/>
</dbReference>
<dbReference type="InterPro" id="IPR036291">
    <property type="entry name" value="NAD(P)-bd_dom_sf"/>
</dbReference>
<dbReference type="PANTHER" id="PTHR24314">
    <property type="entry name" value="NON-SPECIFIC LIPID TRANSFER PROTEIN-RELATED"/>
    <property type="match status" value="1"/>
</dbReference>